<gene>
    <name evidence="2" type="ORF">J1605_014367</name>
</gene>
<keyword evidence="3" id="KW-1185">Reference proteome</keyword>
<sequence>MCLCCREDDAVQVNASTDKRIERMQNLRKQKRKFSKRFSRPAPVPEPGLLAASRGILNVQSVEEKRKKKEKIEKEMATSGPPPEGGLRGLLSGLFYRLALSVLWYS</sequence>
<proteinExistence type="predicted"/>
<feature type="region of interest" description="Disordered" evidence="1">
    <location>
        <begin position="65"/>
        <end position="86"/>
    </location>
</feature>
<dbReference type="Proteomes" id="UP001159641">
    <property type="component" value="Unassembled WGS sequence"/>
</dbReference>
<evidence type="ECO:0000256" key="1">
    <source>
        <dbReference type="SAM" id="MobiDB-lite"/>
    </source>
</evidence>
<dbReference type="GO" id="GO:1904240">
    <property type="term" value="P:negative regulation of VCP-NPL4-UFD1 AAA ATPase complex assembly"/>
    <property type="evidence" value="ECO:0007669"/>
    <property type="project" value="TreeGrafter"/>
</dbReference>
<name>A0AB34GE24_ESCRO</name>
<feature type="compositionally biased region" description="Basic and acidic residues" evidence="1">
    <location>
        <begin position="65"/>
        <end position="76"/>
    </location>
</feature>
<dbReference type="GO" id="GO:0005789">
    <property type="term" value="C:endoplasmic reticulum membrane"/>
    <property type="evidence" value="ECO:0007669"/>
    <property type="project" value="TreeGrafter"/>
</dbReference>
<dbReference type="PANTHER" id="PTHR35269">
    <property type="entry name" value="SMALL VCP/P97-INTERACTING PROTEIN"/>
    <property type="match status" value="1"/>
</dbReference>
<dbReference type="GO" id="GO:1904153">
    <property type="term" value="P:negative regulation of retrograde protein transport, ER to cytosol"/>
    <property type="evidence" value="ECO:0007669"/>
    <property type="project" value="TreeGrafter"/>
</dbReference>
<dbReference type="PANTHER" id="PTHR35269:SF1">
    <property type="entry name" value="SMALL VCP_P97-INTERACTING PROTEIN"/>
    <property type="match status" value="1"/>
</dbReference>
<dbReference type="InterPro" id="IPR055366">
    <property type="entry name" value="SVIP_metazoa"/>
</dbReference>
<reference evidence="2 3" key="1">
    <citation type="submission" date="2022-11" db="EMBL/GenBank/DDBJ databases">
        <title>Whole genome sequence of Eschrichtius robustus ER-17-0199.</title>
        <authorList>
            <person name="Bruniche-Olsen A."/>
            <person name="Black A.N."/>
            <person name="Fields C.J."/>
            <person name="Walden K."/>
            <person name="Dewoody J.A."/>
        </authorList>
    </citation>
    <scope>NUCLEOTIDE SEQUENCE [LARGE SCALE GENOMIC DNA]</scope>
    <source>
        <strain evidence="2">ER-17-0199</strain>
        <tissue evidence="2">Blubber</tissue>
    </source>
</reference>
<dbReference type="GO" id="GO:0010508">
    <property type="term" value="P:positive regulation of autophagy"/>
    <property type="evidence" value="ECO:0007669"/>
    <property type="project" value="TreeGrafter"/>
</dbReference>
<accession>A0AB34GE24</accession>
<evidence type="ECO:0008006" key="4">
    <source>
        <dbReference type="Google" id="ProtNLM"/>
    </source>
</evidence>
<dbReference type="GO" id="GO:1904293">
    <property type="term" value="P:negative regulation of ERAD pathway"/>
    <property type="evidence" value="ECO:0007669"/>
    <property type="project" value="TreeGrafter"/>
</dbReference>
<evidence type="ECO:0000313" key="2">
    <source>
        <dbReference type="EMBL" id="KAJ8777714.1"/>
    </source>
</evidence>
<comment type="caution">
    <text evidence="2">The sequence shown here is derived from an EMBL/GenBank/DDBJ whole genome shotgun (WGS) entry which is preliminary data.</text>
</comment>
<organism evidence="2 3">
    <name type="scientific">Eschrichtius robustus</name>
    <name type="common">California gray whale</name>
    <name type="synonym">Eschrichtius gibbosus</name>
    <dbReference type="NCBI Taxonomy" id="9764"/>
    <lineage>
        <taxon>Eukaryota</taxon>
        <taxon>Metazoa</taxon>
        <taxon>Chordata</taxon>
        <taxon>Craniata</taxon>
        <taxon>Vertebrata</taxon>
        <taxon>Euteleostomi</taxon>
        <taxon>Mammalia</taxon>
        <taxon>Eutheria</taxon>
        <taxon>Laurasiatheria</taxon>
        <taxon>Artiodactyla</taxon>
        <taxon>Whippomorpha</taxon>
        <taxon>Cetacea</taxon>
        <taxon>Mysticeti</taxon>
        <taxon>Eschrichtiidae</taxon>
        <taxon>Eschrichtius</taxon>
    </lineage>
</organism>
<dbReference type="AlphaFoldDB" id="A0AB34GE24"/>
<protein>
    <recommendedName>
        <fullName evidence="4">Coiled-coil domain-containing protein 137</fullName>
    </recommendedName>
</protein>
<dbReference type="EMBL" id="JAIQCJ010002302">
    <property type="protein sequence ID" value="KAJ8777714.1"/>
    <property type="molecule type" value="Genomic_DNA"/>
</dbReference>
<evidence type="ECO:0000313" key="3">
    <source>
        <dbReference type="Proteomes" id="UP001159641"/>
    </source>
</evidence>